<gene>
    <name evidence="3" type="ORF">GLOTRDRAFT_115042</name>
</gene>
<organism evidence="3 4">
    <name type="scientific">Gloeophyllum trabeum (strain ATCC 11539 / FP-39264 / Madison 617)</name>
    <name type="common">Brown rot fungus</name>
    <dbReference type="NCBI Taxonomy" id="670483"/>
    <lineage>
        <taxon>Eukaryota</taxon>
        <taxon>Fungi</taxon>
        <taxon>Dikarya</taxon>
        <taxon>Basidiomycota</taxon>
        <taxon>Agaricomycotina</taxon>
        <taxon>Agaricomycetes</taxon>
        <taxon>Gloeophyllales</taxon>
        <taxon>Gloeophyllaceae</taxon>
        <taxon>Gloeophyllum</taxon>
    </lineage>
</organism>
<keyword evidence="1" id="KW-0812">Transmembrane</keyword>
<dbReference type="HOGENOM" id="CLU_082771_0_0_1"/>
<name>S7QC12_GLOTA</name>
<dbReference type="GeneID" id="19299976"/>
<keyword evidence="2" id="KW-0732">Signal</keyword>
<dbReference type="STRING" id="670483.S7QC12"/>
<dbReference type="EMBL" id="KB469299">
    <property type="protein sequence ID" value="EPQ56882.1"/>
    <property type="molecule type" value="Genomic_DNA"/>
</dbReference>
<keyword evidence="1" id="KW-1133">Transmembrane helix</keyword>
<dbReference type="eggNOG" id="ENOG502SRAM">
    <property type="taxonomic scope" value="Eukaryota"/>
</dbReference>
<dbReference type="OrthoDB" id="3233375at2759"/>
<evidence type="ECO:0000313" key="4">
    <source>
        <dbReference type="Proteomes" id="UP000030669"/>
    </source>
</evidence>
<feature type="chain" id="PRO_5004544371" description="Protein BIG1" evidence="2">
    <location>
        <begin position="24"/>
        <end position="277"/>
    </location>
</feature>
<evidence type="ECO:0000256" key="2">
    <source>
        <dbReference type="SAM" id="SignalP"/>
    </source>
</evidence>
<accession>S7QC12</accession>
<feature type="signal peptide" evidence="2">
    <location>
        <begin position="1"/>
        <end position="23"/>
    </location>
</feature>
<dbReference type="OMA" id="GMIHIMP"/>
<proteinExistence type="predicted"/>
<protein>
    <recommendedName>
        <fullName evidence="5">Protein BIG1</fullName>
    </recommendedName>
</protein>
<evidence type="ECO:0000313" key="3">
    <source>
        <dbReference type="EMBL" id="EPQ56882.1"/>
    </source>
</evidence>
<feature type="transmembrane region" description="Helical" evidence="1">
    <location>
        <begin position="199"/>
        <end position="221"/>
    </location>
</feature>
<dbReference type="KEGG" id="gtr:GLOTRDRAFT_115042"/>
<keyword evidence="4" id="KW-1185">Reference proteome</keyword>
<keyword evidence="1" id="KW-0472">Membrane</keyword>
<dbReference type="AlphaFoldDB" id="S7QC12"/>
<dbReference type="Proteomes" id="UP000030669">
    <property type="component" value="Unassembled WGS sequence"/>
</dbReference>
<evidence type="ECO:0008006" key="5">
    <source>
        <dbReference type="Google" id="ProtNLM"/>
    </source>
</evidence>
<dbReference type="RefSeq" id="XP_007864077.1">
    <property type="nucleotide sequence ID" value="XM_007865886.1"/>
</dbReference>
<sequence>MRISSALTLLVAGAGLAIEQVSASPIRVVVVSSHQELSASGPGILRIGHAATNAHPEIALAQMGTKPQLMATTEWKERHARPQRLCGKLREKALAMSNGIRKMLGMPLVEGRPFHHAHHMGTAKDGGNNTFKVMGWVEKEPTLKPVEAVEEEQAPGPQPEEPKGRIVFPGHRVMRCRSSSFLKRIHRALMSLGPWEGRAVAFVLGCGIGVIFRMIWVMTLVTYRLIKGRREPEEYEYEIVYEQDAEDLLVPPPQYTDEKVEAVDAKTAPSPAPATQA</sequence>
<evidence type="ECO:0000256" key="1">
    <source>
        <dbReference type="SAM" id="Phobius"/>
    </source>
</evidence>
<reference evidence="3 4" key="1">
    <citation type="journal article" date="2012" name="Science">
        <title>The Paleozoic origin of enzymatic lignin decomposition reconstructed from 31 fungal genomes.</title>
        <authorList>
            <person name="Floudas D."/>
            <person name="Binder M."/>
            <person name="Riley R."/>
            <person name="Barry K."/>
            <person name="Blanchette R.A."/>
            <person name="Henrissat B."/>
            <person name="Martinez A.T."/>
            <person name="Otillar R."/>
            <person name="Spatafora J.W."/>
            <person name="Yadav J.S."/>
            <person name="Aerts A."/>
            <person name="Benoit I."/>
            <person name="Boyd A."/>
            <person name="Carlson A."/>
            <person name="Copeland A."/>
            <person name="Coutinho P.M."/>
            <person name="de Vries R.P."/>
            <person name="Ferreira P."/>
            <person name="Findley K."/>
            <person name="Foster B."/>
            <person name="Gaskell J."/>
            <person name="Glotzer D."/>
            <person name="Gorecki P."/>
            <person name="Heitman J."/>
            <person name="Hesse C."/>
            <person name="Hori C."/>
            <person name="Igarashi K."/>
            <person name="Jurgens J.A."/>
            <person name="Kallen N."/>
            <person name="Kersten P."/>
            <person name="Kohler A."/>
            <person name="Kuees U."/>
            <person name="Kumar T.K.A."/>
            <person name="Kuo A."/>
            <person name="LaButti K."/>
            <person name="Larrondo L.F."/>
            <person name="Lindquist E."/>
            <person name="Ling A."/>
            <person name="Lombard V."/>
            <person name="Lucas S."/>
            <person name="Lundell T."/>
            <person name="Martin R."/>
            <person name="McLaughlin D.J."/>
            <person name="Morgenstern I."/>
            <person name="Morin E."/>
            <person name="Murat C."/>
            <person name="Nagy L.G."/>
            <person name="Nolan M."/>
            <person name="Ohm R.A."/>
            <person name="Patyshakuliyeva A."/>
            <person name="Rokas A."/>
            <person name="Ruiz-Duenas F.J."/>
            <person name="Sabat G."/>
            <person name="Salamov A."/>
            <person name="Samejima M."/>
            <person name="Schmutz J."/>
            <person name="Slot J.C."/>
            <person name="St John F."/>
            <person name="Stenlid J."/>
            <person name="Sun H."/>
            <person name="Sun S."/>
            <person name="Syed K."/>
            <person name="Tsang A."/>
            <person name="Wiebenga A."/>
            <person name="Young D."/>
            <person name="Pisabarro A."/>
            <person name="Eastwood D.C."/>
            <person name="Martin F."/>
            <person name="Cullen D."/>
            <person name="Grigoriev I.V."/>
            <person name="Hibbett D.S."/>
        </authorList>
    </citation>
    <scope>NUCLEOTIDE SEQUENCE [LARGE SCALE GENOMIC DNA]</scope>
    <source>
        <strain evidence="3 4">ATCC 11539</strain>
    </source>
</reference>